<name>A0ABR4MW33_9FUNG</name>
<proteinExistence type="predicted"/>
<dbReference type="InterPro" id="IPR005645">
    <property type="entry name" value="FSH-like_dom"/>
</dbReference>
<evidence type="ECO:0000313" key="5">
    <source>
        <dbReference type="EMBL" id="KAL2911475.1"/>
    </source>
</evidence>
<dbReference type="InterPro" id="IPR025110">
    <property type="entry name" value="AMP-bd_C"/>
</dbReference>
<evidence type="ECO:0000256" key="2">
    <source>
        <dbReference type="ARBA" id="ARBA00022553"/>
    </source>
</evidence>
<feature type="domain" description="Carrier" evidence="4">
    <location>
        <begin position="598"/>
        <end position="676"/>
    </location>
</feature>
<dbReference type="PROSITE" id="PS00012">
    <property type="entry name" value="PHOSPHOPANTETHEINE"/>
    <property type="match status" value="1"/>
</dbReference>
<evidence type="ECO:0000256" key="1">
    <source>
        <dbReference type="ARBA" id="ARBA00022450"/>
    </source>
</evidence>
<evidence type="ECO:0000313" key="6">
    <source>
        <dbReference type="Proteomes" id="UP001527925"/>
    </source>
</evidence>
<reference evidence="5 6" key="1">
    <citation type="submission" date="2023-09" db="EMBL/GenBank/DDBJ databases">
        <title>Pangenome analysis of Batrachochytrium dendrobatidis and related Chytrids.</title>
        <authorList>
            <person name="Yacoub M.N."/>
            <person name="Stajich J.E."/>
            <person name="James T.Y."/>
        </authorList>
    </citation>
    <scope>NUCLEOTIDE SEQUENCE [LARGE SCALE GENOMIC DNA]</scope>
    <source>
        <strain evidence="5 6">JEL0888</strain>
    </source>
</reference>
<keyword evidence="6" id="KW-1185">Reference proteome</keyword>
<accession>A0ABR4MW33</accession>
<dbReference type="PANTHER" id="PTHR45527">
    <property type="entry name" value="NONRIBOSOMAL PEPTIDE SYNTHETASE"/>
    <property type="match status" value="1"/>
</dbReference>
<dbReference type="EMBL" id="JADGIZ020000107">
    <property type="protein sequence ID" value="KAL2911475.1"/>
    <property type="molecule type" value="Genomic_DNA"/>
</dbReference>
<organism evidence="5 6">
    <name type="scientific">Polyrhizophydium stewartii</name>
    <dbReference type="NCBI Taxonomy" id="2732419"/>
    <lineage>
        <taxon>Eukaryota</taxon>
        <taxon>Fungi</taxon>
        <taxon>Fungi incertae sedis</taxon>
        <taxon>Chytridiomycota</taxon>
        <taxon>Chytridiomycota incertae sedis</taxon>
        <taxon>Chytridiomycetes</taxon>
        <taxon>Rhizophydiales</taxon>
        <taxon>Rhizophydiales incertae sedis</taxon>
        <taxon>Polyrhizophydium</taxon>
    </lineage>
</organism>
<dbReference type="SUPFAM" id="SSF56801">
    <property type="entry name" value="Acetyl-CoA synthetase-like"/>
    <property type="match status" value="1"/>
</dbReference>
<dbReference type="PANTHER" id="PTHR45527:SF1">
    <property type="entry name" value="FATTY ACID SYNTHASE"/>
    <property type="match status" value="1"/>
</dbReference>
<sequence length="904" mass="96900">MVRLISQNDARIVLTEKLKGNLGSSRSLEYSFELGLYPSHDIVKYDVLFNHKHMSRSQAASILAEFDFGVQQLVSALSDKATVESLWTLSPAQQSMIARFSHGERVPLPFSLVHHGFEARAKQHPDWRAVEHGDAHLSYGDLDACGSALAAALASHCVQRGSCVAVVMQRSIEFVVALVGVLKAGATIVPVDSSFPADRIQFMLDDASVCAIVTTASEANRIAQLSVGDRAVVVADARALLASGVSFTPAAQHTATGGDDAFIVYTSGSTGKPKGVPLPHKGIVNVAVNCASQSGYISRARVGQFMAIGFDACQQEVWSALTSGATLVLRYDSDNGQDIFSKVSAAMMTPTGLTKLGNPSLWPNLGYITTGGETCPKELAEIWSCGAHFTNVYGSTEISIMSHSAILRPDSLVTIGKPILNTSTYILDAQQRQVPVGVAGEMHIGGIDVSRGYINLPDLTAQRFVPDPFSPEPGARMFRTGDLGRLLPDGNFEILGRMDDQVKLKGYRIELDEVAAAMMRHPRVSAAAAVVKDKTHLVGFVVPADVDHDELRDVVAAALPAYMVPAVFVGLAVMPTNTNGKTDKKALAAMHVEIAVDALQTDTERALAAVWSQVLGVHVADIGRATSFFALGGDSISAIRLLKMVQEHFGVPTMSHAEILKLPQLSRMAAAINAIQNPNTHAAIASLESLMQAAPAPHSQPAIRIACFHGQRRNNMHLEYQLSVIKSALGEAAEFVFIQAPIALEISDLARFYEGMKWFEWQPLESQTQADVDALIEYITHKLEEIGQVDALLGFSQGATVVELLDRLAQAGRIKAKWRLSLLCSGVSLSSLGLPGILAASGPYDVASIHVFGTNDQMVLQSRQLECYAADKRVVITHSAGHGIPLDADFGHKVAEAVVASLSE</sequence>
<dbReference type="Pfam" id="PF00501">
    <property type="entry name" value="AMP-binding"/>
    <property type="match status" value="1"/>
</dbReference>
<dbReference type="SUPFAM" id="SSF47336">
    <property type="entry name" value="ACP-like"/>
    <property type="match status" value="1"/>
</dbReference>
<gene>
    <name evidence="5" type="ORF">HK105_209054</name>
</gene>
<dbReference type="InterPro" id="IPR009081">
    <property type="entry name" value="PP-bd_ACP"/>
</dbReference>
<protein>
    <recommendedName>
        <fullName evidence="4">Carrier domain-containing protein</fullName>
    </recommendedName>
</protein>
<dbReference type="NCBIfam" id="TIGR01733">
    <property type="entry name" value="AA-adenyl-dom"/>
    <property type="match status" value="1"/>
</dbReference>
<comment type="caution">
    <text evidence="5">The sequence shown here is derived from an EMBL/GenBank/DDBJ whole genome shotgun (WGS) entry which is preliminary data.</text>
</comment>
<dbReference type="Gene3D" id="3.40.50.1820">
    <property type="entry name" value="alpha/beta hydrolase"/>
    <property type="match status" value="1"/>
</dbReference>
<dbReference type="Gene3D" id="1.10.1200.10">
    <property type="entry name" value="ACP-like"/>
    <property type="match status" value="1"/>
</dbReference>
<dbReference type="CDD" id="cd05930">
    <property type="entry name" value="A_NRPS"/>
    <property type="match status" value="1"/>
</dbReference>
<dbReference type="InterPro" id="IPR042099">
    <property type="entry name" value="ANL_N_sf"/>
</dbReference>
<dbReference type="Gene3D" id="3.40.50.12780">
    <property type="entry name" value="N-terminal domain of ligase-like"/>
    <property type="match status" value="1"/>
</dbReference>
<dbReference type="SMART" id="SM00823">
    <property type="entry name" value="PKS_PP"/>
    <property type="match status" value="1"/>
</dbReference>
<keyword evidence="2" id="KW-0597">Phosphoprotein</keyword>
<dbReference type="Pfam" id="PF03959">
    <property type="entry name" value="FSH1"/>
    <property type="match status" value="1"/>
</dbReference>
<dbReference type="PROSITE" id="PS50075">
    <property type="entry name" value="CARRIER"/>
    <property type="match status" value="1"/>
</dbReference>
<dbReference type="InterPro" id="IPR045851">
    <property type="entry name" value="AMP-bd_C_sf"/>
</dbReference>
<evidence type="ECO:0000256" key="3">
    <source>
        <dbReference type="ARBA" id="ARBA00022598"/>
    </source>
</evidence>
<dbReference type="InterPro" id="IPR010071">
    <property type="entry name" value="AA_adenyl_dom"/>
</dbReference>
<dbReference type="Proteomes" id="UP001527925">
    <property type="component" value="Unassembled WGS sequence"/>
</dbReference>
<dbReference type="InterPro" id="IPR029058">
    <property type="entry name" value="AB_hydrolase_fold"/>
</dbReference>
<dbReference type="InterPro" id="IPR020806">
    <property type="entry name" value="PKS_PP-bd"/>
</dbReference>
<keyword evidence="1" id="KW-0596">Phosphopantetheine</keyword>
<dbReference type="Pfam" id="PF13193">
    <property type="entry name" value="AMP-binding_C"/>
    <property type="match status" value="1"/>
</dbReference>
<dbReference type="InterPro" id="IPR020845">
    <property type="entry name" value="AMP-binding_CS"/>
</dbReference>
<dbReference type="InterPro" id="IPR006162">
    <property type="entry name" value="Ppantetheine_attach_site"/>
</dbReference>
<dbReference type="InterPro" id="IPR000873">
    <property type="entry name" value="AMP-dep_synth/lig_dom"/>
</dbReference>
<dbReference type="InterPro" id="IPR036736">
    <property type="entry name" value="ACP-like_sf"/>
</dbReference>
<dbReference type="Gene3D" id="3.30.300.30">
    <property type="match status" value="1"/>
</dbReference>
<evidence type="ECO:0000259" key="4">
    <source>
        <dbReference type="PROSITE" id="PS50075"/>
    </source>
</evidence>
<dbReference type="SUPFAM" id="SSF53474">
    <property type="entry name" value="alpha/beta-Hydrolases"/>
    <property type="match status" value="1"/>
</dbReference>
<keyword evidence="3" id="KW-0436">Ligase</keyword>
<dbReference type="PROSITE" id="PS00455">
    <property type="entry name" value="AMP_BINDING"/>
    <property type="match status" value="1"/>
</dbReference>
<dbReference type="Pfam" id="PF00550">
    <property type="entry name" value="PP-binding"/>
    <property type="match status" value="1"/>
</dbReference>